<proteinExistence type="predicted"/>
<keyword evidence="1" id="KW-1133">Transmembrane helix</keyword>
<organism evidence="2">
    <name type="scientific">uncultured Sulfurovum sp</name>
    <dbReference type="NCBI Taxonomy" id="269237"/>
    <lineage>
        <taxon>Bacteria</taxon>
        <taxon>Pseudomonadati</taxon>
        <taxon>Campylobacterota</taxon>
        <taxon>Epsilonproteobacteria</taxon>
        <taxon>Campylobacterales</taxon>
        <taxon>Sulfurovaceae</taxon>
        <taxon>Sulfurovum</taxon>
        <taxon>environmental samples</taxon>
    </lineage>
</organism>
<evidence type="ECO:0008006" key="3">
    <source>
        <dbReference type="Google" id="ProtNLM"/>
    </source>
</evidence>
<sequence length="255" mass="27026">MSKESISIKKSKPAIAMIELIFALVIIGIVLLSSPMLIQQSIRSSNVALQQEAIAAAAAQTGVILSMNWDEANANLAIGTSPILDTQQTITPFNFNAGSIAGLKGVSGRISLVGGSQVYTPSPSFGPDLNSTNSDMNESDFTHFDDVDDYANSNLGITVYNNQDSTADIGDYVDIGLNMHTKVSYRKDAPVNSVLSVQTNIGGQLALTSSVPSNIKHIKVALTSKSGVKELDKNISLEAFSCNIGTFEPQGEIEL</sequence>
<gene>
    <name evidence="2" type="ORF">HELGO_WM5395</name>
</gene>
<keyword evidence="1" id="KW-0812">Transmembrane</keyword>
<name>A0A6S6TJX5_9BACT</name>
<dbReference type="EMBL" id="CACVAZ010000117">
    <property type="protein sequence ID" value="CAA6818507.1"/>
    <property type="molecule type" value="Genomic_DNA"/>
</dbReference>
<accession>A0A6S6TJX5</accession>
<evidence type="ECO:0000256" key="1">
    <source>
        <dbReference type="SAM" id="Phobius"/>
    </source>
</evidence>
<reference evidence="2" key="1">
    <citation type="submission" date="2020-01" db="EMBL/GenBank/DDBJ databases">
        <authorList>
            <person name="Meier V. D."/>
            <person name="Meier V D."/>
        </authorList>
    </citation>
    <scope>NUCLEOTIDE SEQUENCE</scope>
    <source>
        <strain evidence="2">HLG_WM_MAG_02</strain>
    </source>
</reference>
<feature type="transmembrane region" description="Helical" evidence="1">
    <location>
        <begin position="20"/>
        <end position="38"/>
    </location>
</feature>
<dbReference type="AlphaFoldDB" id="A0A6S6TJX5"/>
<protein>
    <recommendedName>
        <fullName evidence="3">Type II secretion system protein</fullName>
    </recommendedName>
</protein>
<evidence type="ECO:0000313" key="2">
    <source>
        <dbReference type="EMBL" id="CAA6818507.1"/>
    </source>
</evidence>
<keyword evidence="1" id="KW-0472">Membrane</keyword>